<organism evidence="2 3">
    <name type="scientific">Pontibacter mucosus</name>
    <dbReference type="NCBI Taxonomy" id="1649266"/>
    <lineage>
        <taxon>Bacteria</taxon>
        <taxon>Pseudomonadati</taxon>
        <taxon>Bacteroidota</taxon>
        <taxon>Cytophagia</taxon>
        <taxon>Cytophagales</taxon>
        <taxon>Hymenobacteraceae</taxon>
        <taxon>Pontibacter</taxon>
    </lineage>
</organism>
<dbReference type="EMBL" id="QBKI01000011">
    <property type="protein sequence ID" value="PTX14491.1"/>
    <property type="molecule type" value="Genomic_DNA"/>
</dbReference>
<keyword evidence="1" id="KW-0732">Signal</keyword>
<evidence type="ECO:0000313" key="2">
    <source>
        <dbReference type="EMBL" id="PTX14491.1"/>
    </source>
</evidence>
<sequence length="137" mass="15691">MQKLKLFCLLFAALCVVTFTSCKDDDDDVSPNVSLLTNGEWTGNAVFINGDDFTAEFEAEYGIELARYTSKFERDGSYIDKYAGTTMAEGTWEYENNERIILFDKGADEYRAVISKLDEDELFYMQGGAEFRFTRKK</sequence>
<feature type="chain" id="PRO_5015648318" description="Lipocalin-like protein" evidence="1">
    <location>
        <begin position="24"/>
        <end position="137"/>
    </location>
</feature>
<name>A0A2T5YD94_9BACT</name>
<evidence type="ECO:0000313" key="3">
    <source>
        <dbReference type="Proteomes" id="UP000244225"/>
    </source>
</evidence>
<dbReference type="Proteomes" id="UP000244225">
    <property type="component" value="Unassembled WGS sequence"/>
</dbReference>
<proteinExistence type="predicted"/>
<evidence type="ECO:0008006" key="4">
    <source>
        <dbReference type="Google" id="ProtNLM"/>
    </source>
</evidence>
<gene>
    <name evidence="2" type="ORF">C8N40_111156</name>
</gene>
<feature type="signal peptide" evidence="1">
    <location>
        <begin position="1"/>
        <end position="23"/>
    </location>
</feature>
<comment type="caution">
    <text evidence="2">The sequence shown here is derived from an EMBL/GenBank/DDBJ whole genome shotgun (WGS) entry which is preliminary data.</text>
</comment>
<dbReference type="PROSITE" id="PS51257">
    <property type="entry name" value="PROKAR_LIPOPROTEIN"/>
    <property type="match status" value="1"/>
</dbReference>
<accession>A0A2T5YD94</accession>
<protein>
    <recommendedName>
        <fullName evidence="4">Lipocalin-like protein</fullName>
    </recommendedName>
</protein>
<dbReference type="RefSeq" id="WP_108213414.1">
    <property type="nucleotide sequence ID" value="NZ_QBKI01000011.1"/>
</dbReference>
<keyword evidence="3" id="KW-1185">Reference proteome</keyword>
<reference evidence="2 3" key="1">
    <citation type="submission" date="2018-04" db="EMBL/GenBank/DDBJ databases">
        <title>Genomic Encyclopedia of Archaeal and Bacterial Type Strains, Phase II (KMG-II): from individual species to whole genera.</title>
        <authorList>
            <person name="Goeker M."/>
        </authorList>
    </citation>
    <scope>NUCLEOTIDE SEQUENCE [LARGE SCALE GENOMIC DNA]</scope>
    <source>
        <strain evidence="2 3">DSM 100162</strain>
    </source>
</reference>
<evidence type="ECO:0000256" key="1">
    <source>
        <dbReference type="SAM" id="SignalP"/>
    </source>
</evidence>
<dbReference type="AlphaFoldDB" id="A0A2T5YD94"/>
<dbReference type="OrthoDB" id="853034at2"/>